<feature type="binding site" evidence="5">
    <location>
        <position position="41"/>
    </location>
    <ligand>
        <name>dimethylallyl diphosphate</name>
        <dbReference type="ChEBI" id="CHEBI:57623"/>
    </ligand>
</feature>
<feature type="binding site" evidence="5">
    <location>
        <position position="223"/>
    </location>
    <ligand>
        <name>dimethylallyl diphosphate</name>
        <dbReference type="ChEBI" id="CHEBI:57623"/>
    </ligand>
</feature>
<dbReference type="CDD" id="cd05688">
    <property type="entry name" value="S1_RPS1_repeat_ec3"/>
    <property type="match status" value="1"/>
</dbReference>
<dbReference type="InterPro" id="IPR003451">
    <property type="entry name" value="LytB/IspH"/>
</dbReference>
<feature type="binding site" evidence="5">
    <location>
        <position position="74"/>
    </location>
    <ligand>
        <name>(2E)-4-hydroxy-3-methylbut-2-enyl diphosphate</name>
        <dbReference type="ChEBI" id="CHEBI:128753"/>
    </ligand>
</feature>
<accession>A0ABV1HQR3</accession>
<dbReference type="CDD" id="cd04465">
    <property type="entry name" value="S1_RPS1_repeat_ec2_hs2"/>
    <property type="match status" value="1"/>
</dbReference>
<feature type="binding site" evidence="5">
    <location>
        <position position="224"/>
    </location>
    <ligand>
        <name>isopentenyl diphosphate</name>
        <dbReference type="ChEBI" id="CHEBI:128769"/>
    </ligand>
</feature>
<evidence type="ECO:0000259" key="6">
    <source>
        <dbReference type="PROSITE" id="PS50126"/>
    </source>
</evidence>
<dbReference type="CDD" id="cd05687">
    <property type="entry name" value="S1_RPS1_repeat_ec1_hs1"/>
    <property type="match status" value="1"/>
</dbReference>
<dbReference type="Gene3D" id="2.40.50.140">
    <property type="entry name" value="Nucleic acid-binding proteins"/>
    <property type="match status" value="4"/>
</dbReference>
<dbReference type="Pfam" id="PF02401">
    <property type="entry name" value="LYTB"/>
    <property type="match status" value="1"/>
</dbReference>
<feature type="binding site" evidence="5">
    <location>
        <position position="74"/>
    </location>
    <ligand>
        <name>dimethylallyl diphosphate</name>
        <dbReference type="ChEBI" id="CHEBI:57623"/>
    </ligand>
</feature>
<dbReference type="InterPro" id="IPR012340">
    <property type="entry name" value="NA-bd_OB-fold"/>
</dbReference>
<comment type="function">
    <text evidence="5">Catalyzes the conversion of 1-hydroxy-2-methyl-2-(E)-butenyl 4-diphosphate (HMBPP) into a mixture of isopentenyl diphosphate (IPP) and dimethylallyl diphosphate (DMAPP). Acts in the terminal step of the DOXP/MEP pathway for isoprenoid precursor biosynthesis.</text>
</comment>
<proteinExistence type="inferred from homology"/>
<evidence type="ECO:0000256" key="3">
    <source>
        <dbReference type="ARBA" id="ARBA00023004"/>
    </source>
</evidence>
<evidence type="ECO:0000256" key="2">
    <source>
        <dbReference type="ARBA" id="ARBA00022723"/>
    </source>
</evidence>
<keyword evidence="4 5" id="KW-0411">Iron-sulfur</keyword>
<feature type="binding site" evidence="5">
    <location>
        <position position="267"/>
    </location>
    <ligand>
        <name>isopentenyl diphosphate</name>
        <dbReference type="ChEBI" id="CHEBI:128769"/>
    </ligand>
</feature>
<feature type="binding site" evidence="5">
    <location>
        <position position="225"/>
    </location>
    <ligand>
        <name>isopentenyl diphosphate</name>
        <dbReference type="ChEBI" id="CHEBI:128769"/>
    </ligand>
</feature>
<feature type="binding site" evidence="5">
    <location>
        <position position="223"/>
    </location>
    <ligand>
        <name>isopentenyl diphosphate</name>
        <dbReference type="ChEBI" id="CHEBI:128769"/>
    </ligand>
</feature>
<dbReference type="GO" id="GO:0005840">
    <property type="term" value="C:ribosome"/>
    <property type="evidence" value="ECO:0007669"/>
    <property type="project" value="UniProtKB-KW"/>
</dbReference>
<dbReference type="NCBIfam" id="NF005208">
    <property type="entry name" value="PRK06676.1"/>
    <property type="match status" value="1"/>
</dbReference>
<feature type="active site" description="Proton donor" evidence="5">
    <location>
        <position position="125"/>
    </location>
</feature>
<feature type="binding site" evidence="5">
    <location>
        <position position="225"/>
    </location>
    <ligand>
        <name>dimethylallyl diphosphate</name>
        <dbReference type="ChEBI" id="CHEBI:57623"/>
    </ligand>
</feature>
<feature type="binding site" evidence="5">
    <location>
        <position position="123"/>
    </location>
    <ligand>
        <name>(2E)-4-hydroxy-3-methylbut-2-enyl diphosphate</name>
        <dbReference type="ChEBI" id="CHEBI:128753"/>
    </ligand>
</feature>
<keyword evidence="1 5" id="KW-0004">4Fe-4S</keyword>
<dbReference type="EC" id="1.17.7.4" evidence="5"/>
<keyword evidence="8" id="KW-1185">Reference proteome</keyword>
<comment type="pathway">
    <text evidence="5">Isoprenoid biosynthesis; dimethylallyl diphosphate biosynthesis; dimethylallyl diphosphate from (2E)-4-hydroxy-3-methylbutenyl diphosphate: step 1/1.</text>
</comment>
<dbReference type="EMBL" id="JBBMFI010000001">
    <property type="protein sequence ID" value="MEQ2564669.1"/>
    <property type="molecule type" value="Genomic_DNA"/>
</dbReference>
<evidence type="ECO:0000256" key="5">
    <source>
        <dbReference type="HAMAP-Rule" id="MF_00191"/>
    </source>
</evidence>
<dbReference type="PANTHER" id="PTHR30426:SF0">
    <property type="entry name" value="4-HYDROXY-3-METHYLBUT-2-ENYL DIPHOSPHATE REDUCTASE"/>
    <property type="match status" value="1"/>
</dbReference>
<protein>
    <recommendedName>
        <fullName evidence="5">4-hydroxy-3-methylbut-2-enyl diphosphate reductase</fullName>
        <shortName evidence="5">HMBPP reductase</shortName>
        <ecNumber evidence="5">1.17.7.4</ecNumber>
    </recommendedName>
</protein>
<feature type="binding site" evidence="5">
    <location>
        <position position="123"/>
    </location>
    <ligand>
        <name>dimethylallyl diphosphate</name>
        <dbReference type="ChEBI" id="CHEBI:57623"/>
    </ligand>
</feature>
<comment type="pathway">
    <text evidence="5">Isoprenoid biosynthesis; isopentenyl diphosphate biosynthesis via DXP pathway; isopentenyl diphosphate from 1-deoxy-D-xylulose 5-phosphate: step 6/6.</text>
</comment>
<feature type="binding site" evidence="5">
    <location>
        <position position="225"/>
    </location>
    <ligand>
        <name>(2E)-4-hydroxy-3-methylbut-2-enyl diphosphate</name>
        <dbReference type="ChEBI" id="CHEBI:128753"/>
    </ligand>
</feature>
<keyword evidence="3 5" id="KW-0408">Iron</keyword>
<gene>
    <name evidence="5" type="primary">ispH</name>
    <name evidence="7" type="ORF">ABFO16_00260</name>
</gene>
<feature type="binding site" evidence="5">
    <location>
        <position position="195"/>
    </location>
    <ligand>
        <name>[4Fe-4S] cluster</name>
        <dbReference type="ChEBI" id="CHEBI:49883"/>
    </ligand>
</feature>
<comment type="catalytic activity">
    <reaction evidence="5">
        <text>dimethylallyl diphosphate + 2 oxidized [2Fe-2S]-[ferredoxin] + H2O = (2E)-4-hydroxy-3-methylbut-2-enyl diphosphate + 2 reduced [2Fe-2S]-[ferredoxin] + 2 H(+)</text>
        <dbReference type="Rhea" id="RHEA:24825"/>
        <dbReference type="Rhea" id="RHEA-COMP:10000"/>
        <dbReference type="Rhea" id="RHEA-COMP:10001"/>
        <dbReference type="ChEBI" id="CHEBI:15377"/>
        <dbReference type="ChEBI" id="CHEBI:15378"/>
        <dbReference type="ChEBI" id="CHEBI:33737"/>
        <dbReference type="ChEBI" id="CHEBI:33738"/>
        <dbReference type="ChEBI" id="CHEBI:57623"/>
        <dbReference type="ChEBI" id="CHEBI:128753"/>
        <dbReference type="EC" id="1.17.7.4"/>
    </reaction>
</comment>
<dbReference type="InterPro" id="IPR003029">
    <property type="entry name" value="S1_domain"/>
</dbReference>
<keyword evidence="7" id="KW-0689">Ribosomal protein</keyword>
<dbReference type="Pfam" id="PF00575">
    <property type="entry name" value="S1"/>
    <property type="match status" value="4"/>
</dbReference>
<dbReference type="GO" id="GO:0051745">
    <property type="term" value="F:4-hydroxy-3-methylbut-2-enyl diphosphate reductase activity"/>
    <property type="evidence" value="ECO:0007669"/>
    <property type="project" value="UniProtKB-EC"/>
</dbReference>
<dbReference type="PRINTS" id="PR00681">
    <property type="entry name" value="RIBOSOMALS1"/>
</dbReference>
<dbReference type="CDD" id="cd13944">
    <property type="entry name" value="lytB_ispH"/>
    <property type="match status" value="1"/>
</dbReference>
<feature type="domain" description="S1 motif" evidence="6">
    <location>
        <begin position="309"/>
        <end position="379"/>
    </location>
</feature>
<evidence type="ECO:0000313" key="7">
    <source>
        <dbReference type="EMBL" id="MEQ2564669.1"/>
    </source>
</evidence>
<evidence type="ECO:0000313" key="8">
    <source>
        <dbReference type="Proteomes" id="UP001478133"/>
    </source>
</evidence>
<organism evidence="7 8">
    <name type="scientific">Ruminococcoides intestinihominis</name>
    <dbReference type="NCBI Taxonomy" id="3133161"/>
    <lineage>
        <taxon>Bacteria</taxon>
        <taxon>Bacillati</taxon>
        <taxon>Bacillota</taxon>
        <taxon>Clostridia</taxon>
        <taxon>Eubacteriales</taxon>
        <taxon>Oscillospiraceae</taxon>
        <taxon>Ruminococcoides</taxon>
    </lineage>
</organism>
<comment type="cofactor">
    <cofactor evidence="5">
        <name>[4Fe-4S] cluster</name>
        <dbReference type="ChEBI" id="CHEBI:49883"/>
    </cofactor>
    <text evidence="5">Binds 1 [4Fe-4S] cluster per subunit.</text>
</comment>
<dbReference type="Gene3D" id="3.40.1010.20">
    <property type="entry name" value="4-hydroxy-3-methylbut-2-enyl diphosphate reductase, catalytic domain"/>
    <property type="match status" value="2"/>
</dbReference>
<feature type="binding site" evidence="5">
    <location>
        <position position="224"/>
    </location>
    <ligand>
        <name>dimethylallyl diphosphate</name>
        <dbReference type="ChEBI" id="CHEBI:57623"/>
    </ligand>
</feature>
<reference evidence="7 8" key="1">
    <citation type="submission" date="2024-03" db="EMBL/GenBank/DDBJ databases">
        <title>Human intestinal bacterial collection.</title>
        <authorList>
            <person name="Pauvert C."/>
            <person name="Hitch T.C.A."/>
            <person name="Clavel T."/>
        </authorList>
    </citation>
    <scope>NUCLEOTIDE SEQUENCE [LARGE SCALE GENOMIC DNA]</scope>
    <source>
        <strain evidence="7 8">CLA-AP-H18</strain>
    </source>
</reference>
<dbReference type="NCBIfam" id="TIGR00216">
    <property type="entry name" value="ispH_lytB"/>
    <property type="match status" value="1"/>
</dbReference>
<name>A0ABV1HQR3_9FIRM</name>
<evidence type="ECO:0000256" key="4">
    <source>
        <dbReference type="ARBA" id="ARBA00023014"/>
    </source>
</evidence>
<keyword evidence="5 7" id="KW-0560">Oxidoreductase</keyword>
<keyword evidence="5" id="KW-0414">Isoprene biosynthesis</keyword>
<feature type="domain" description="S1 motif" evidence="6">
    <location>
        <begin position="486"/>
        <end position="554"/>
    </location>
</feature>
<comment type="similarity">
    <text evidence="5">Belongs to the IspH family.</text>
</comment>
<dbReference type="SUPFAM" id="SSF50249">
    <property type="entry name" value="Nucleic acid-binding proteins"/>
    <property type="match status" value="4"/>
</dbReference>
<dbReference type="InterPro" id="IPR035104">
    <property type="entry name" value="Ribosomal_protein_S1-like"/>
</dbReference>
<feature type="binding site" evidence="5">
    <location>
        <position position="267"/>
    </location>
    <ligand>
        <name>(2E)-4-hydroxy-3-methylbut-2-enyl diphosphate</name>
        <dbReference type="ChEBI" id="CHEBI:128753"/>
    </ligand>
</feature>
<comment type="catalytic activity">
    <reaction evidence="5">
        <text>isopentenyl diphosphate + 2 oxidized [2Fe-2S]-[ferredoxin] + H2O = (2E)-4-hydroxy-3-methylbut-2-enyl diphosphate + 2 reduced [2Fe-2S]-[ferredoxin] + 2 H(+)</text>
        <dbReference type="Rhea" id="RHEA:24488"/>
        <dbReference type="Rhea" id="RHEA-COMP:10000"/>
        <dbReference type="Rhea" id="RHEA-COMP:10001"/>
        <dbReference type="ChEBI" id="CHEBI:15377"/>
        <dbReference type="ChEBI" id="CHEBI:15378"/>
        <dbReference type="ChEBI" id="CHEBI:33737"/>
        <dbReference type="ChEBI" id="CHEBI:33738"/>
        <dbReference type="ChEBI" id="CHEBI:128753"/>
        <dbReference type="ChEBI" id="CHEBI:128769"/>
        <dbReference type="EC" id="1.17.7.4"/>
    </reaction>
</comment>
<dbReference type="PROSITE" id="PS50126">
    <property type="entry name" value="S1"/>
    <property type="match status" value="4"/>
</dbReference>
<keyword evidence="7" id="KW-0687">Ribonucleoprotein</keyword>
<feature type="binding site" evidence="5">
    <location>
        <position position="267"/>
    </location>
    <ligand>
        <name>dimethylallyl diphosphate</name>
        <dbReference type="ChEBI" id="CHEBI:57623"/>
    </ligand>
</feature>
<feature type="binding site" evidence="5">
    <location>
        <position position="224"/>
    </location>
    <ligand>
        <name>(2E)-4-hydroxy-3-methylbut-2-enyl diphosphate</name>
        <dbReference type="ChEBI" id="CHEBI:128753"/>
    </ligand>
</feature>
<dbReference type="Gene3D" id="3.40.50.11270">
    <property type="match status" value="1"/>
</dbReference>
<feature type="domain" description="S1 motif" evidence="6">
    <location>
        <begin position="397"/>
        <end position="465"/>
    </location>
</feature>
<feature type="binding site" evidence="5">
    <location>
        <position position="223"/>
    </location>
    <ligand>
        <name>(2E)-4-hydroxy-3-methylbut-2-enyl diphosphate</name>
        <dbReference type="ChEBI" id="CHEBI:128753"/>
    </ligand>
</feature>
<dbReference type="RefSeq" id="WP_211147618.1">
    <property type="nucleotide sequence ID" value="NZ_JBBMEY010000001.1"/>
</dbReference>
<feature type="binding site" evidence="5">
    <location>
        <position position="167"/>
    </location>
    <ligand>
        <name>(2E)-4-hydroxy-3-methylbut-2-enyl diphosphate</name>
        <dbReference type="ChEBI" id="CHEBI:128753"/>
    </ligand>
</feature>
<dbReference type="NCBIfam" id="NF000907">
    <property type="entry name" value="PRK00087.1"/>
    <property type="match status" value="1"/>
</dbReference>
<dbReference type="HAMAP" id="MF_00191">
    <property type="entry name" value="IspH"/>
    <property type="match status" value="1"/>
</dbReference>
<dbReference type="SMART" id="SM00316">
    <property type="entry name" value="S1"/>
    <property type="match status" value="4"/>
</dbReference>
<feature type="binding site" evidence="5">
    <location>
        <position position="74"/>
    </location>
    <ligand>
        <name>isopentenyl diphosphate</name>
        <dbReference type="ChEBI" id="CHEBI:128769"/>
    </ligand>
</feature>
<keyword evidence="2 5" id="KW-0479">Metal-binding</keyword>
<comment type="caution">
    <text evidence="7">The sequence shown here is derived from an EMBL/GenBank/DDBJ whole genome shotgun (WGS) entry which is preliminary data.</text>
</comment>
<feature type="binding site" evidence="5">
    <location>
        <position position="13"/>
    </location>
    <ligand>
        <name>[4Fe-4S] cluster</name>
        <dbReference type="ChEBI" id="CHEBI:49883"/>
    </ligand>
</feature>
<dbReference type="Proteomes" id="UP001478133">
    <property type="component" value="Unassembled WGS sequence"/>
</dbReference>
<feature type="binding site" evidence="5">
    <location>
        <position position="41"/>
    </location>
    <ligand>
        <name>(2E)-4-hydroxy-3-methylbut-2-enyl diphosphate</name>
        <dbReference type="ChEBI" id="CHEBI:128753"/>
    </ligand>
</feature>
<evidence type="ECO:0000256" key="1">
    <source>
        <dbReference type="ARBA" id="ARBA00022485"/>
    </source>
</evidence>
<feature type="domain" description="S1 motif" evidence="6">
    <location>
        <begin position="571"/>
        <end position="640"/>
    </location>
</feature>
<dbReference type="PANTHER" id="PTHR30426">
    <property type="entry name" value="4-HYDROXY-3-METHYLBUT-2-ENYL DIPHOSPHATE REDUCTASE"/>
    <property type="match status" value="1"/>
</dbReference>
<feature type="binding site" evidence="5">
    <location>
        <position position="96"/>
    </location>
    <ligand>
        <name>[4Fe-4S] cluster</name>
        <dbReference type="ChEBI" id="CHEBI:49883"/>
    </ligand>
</feature>
<feature type="binding site" evidence="5">
    <location>
        <position position="41"/>
    </location>
    <ligand>
        <name>isopentenyl diphosphate</name>
        <dbReference type="ChEBI" id="CHEBI:128769"/>
    </ligand>
</feature>
<sequence length="658" mass="73280">MSKIIVAESAGFCFGVNRAINILYKLIDENKPACTLGPIIHNMQMVNELREKGVRTIDKISEAKENETIVIRSHGVPQSIVDEINERHLDYIDATCPFVSKIHKIVSETDDDSIVIIAGDKNHPEVQGIMGHCKSKCYTFKNQEELQELFSIIPQKNYKTIKIVAQTTFDLKEWEKSLKSLKNVYTNTKIFDTICNATSIRQREAANISKSVDLMFVIGDKHSSNSFKLYSICSSNCENTFFIETADELPLEMVKKADSIGVTAGASTPARIIKEVLDKMSEVNTSSVNENELSFEEMLEESLKSMNTNERVMGTVMSIAPNGDVSVDVGRKQAGFIPKDEISYDPTETAQDVLKVGDEIELLIMKTNDQEGTIMLSKKRVDAQKNWEELEALNGSDEIFTGKVIEAVNGGIIVMLKGNRIFIPASQATLSRDEDPSALVGKEVQYRLLEVSRKGRRKRAIGSIKSVLKEKRAEEKAKLLETLAVGNHYKGVVKSLTSYGAFVDIGGVYGMIHISELSWSRIKHPSEVVNVGDEVEVYIKDINEETKKISLGYKKEEDNPWFILKNKYPVDSVVKCKIVGLTTFGAFANIIPGIDGLIHISQIANKRIDKPQDVLSVGQEVEAKIIAIDFDKKRVSLSMRALLPEEADKAEDTAEVAE</sequence>
<feature type="binding site" evidence="5">
    <location>
        <position position="123"/>
    </location>
    <ligand>
        <name>isopentenyl diphosphate</name>
        <dbReference type="ChEBI" id="CHEBI:128769"/>
    </ligand>
</feature>